<keyword evidence="3 10" id="KW-0639">Primosome</keyword>
<keyword evidence="6 10" id="KW-0235">DNA replication</keyword>
<dbReference type="InterPro" id="IPR002755">
    <property type="entry name" value="DNA_primase_S"/>
</dbReference>
<proteinExistence type="inferred from homology"/>
<evidence type="ECO:0000256" key="10">
    <source>
        <dbReference type="RuleBase" id="RU003514"/>
    </source>
</evidence>
<evidence type="ECO:0000256" key="2">
    <source>
        <dbReference type="ARBA" id="ARBA00022478"/>
    </source>
</evidence>
<evidence type="ECO:0000256" key="5">
    <source>
        <dbReference type="ARBA" id="ARBA00022695"/>
    </source>
</evidence>
<organism evidence="11 12">
    <name type="scientific">Litomosoides sigmodontis</name>
    <name type="common">Filarial nematode worm</name>
    <dbReference type="NCBI Taxonomy" id="42156"/>
    <lineage>
        <taxon>Eukaryota</taxon>
        <taxon>Metazoa</taxon>
        <taxon>Ecdysozoa</taxon>
        <taxon>Nematoda</taxon>
        <taxon>Chromadorea</taxon>
        <taxon>Rhabditida</taxon>
        <taxon>Spirurina</taxon>
        <taxon>Spiruromorpha</taxon>
        <taxon>Filarioidea</taxon>
        <taxon>Onchocercidae</taxon>
        <taxon>Litomosoides</taxon>
    </lineage>
</organism>
<evidence type="ECO:0000256" key="4">
    <source>
        <dbReference type="ARBA" id="ARBA00022679"/>
    </source>
</evidence>
<dbReference type="GO" id="GO:0003899">
    <property type="term" value="F:DNA-directed RNA polymerase activity"/>
    <property type="evidence" value="ECO:0007669"/>
    <property type="project" value="InterPro"/>
</dbReference>
<name>A0A3P6US81_LITSI</name>
<evidence type="ECO:0000256" key="1">
    <source>
        <dbReference type="ARBA" id="ARBA00009762"/>
    </source>
</evidence>
<accession>A0A3P6US81</accession>
<dbReference type="STRING" id="42156.A0A3P6US81"/>
<dbReference type="OMA" id="NVTRGFN"/>
<protein>
    <recommendedName>
        <fullName evidence="10">DNA primase</fullName>
        <ecNumber evidence="10">2.7.7.-</ecNumber>
    </recommendedName>
</protein>
<evidence type="ECO:0000313" key="11">
    <source>
        <dbReference type="EMBL" id="VDK80361.1"/>
    </source>
</evidence>
<dbReference type="GO" id="GO:0005658">
    <property type="term" value="C:alpha DNA polymerase:primase complex"/>
    <property type="evidence" value="ECO:0007669"/>
    <property type="project" value="UniProtKB-ARBA"/>
</dbReference>
<keyword evidence="8" id="KW-0862">Zinc</keyword>
<comment type="similarity">
    <text evidence="1 10">Belongs to the eukaryotic-type primase small subunit family.</text>
</comment>
<dbReference type="GO" id="GO:0046872">
    <property type="term" value="F:metal ion binding"/>
    <property type="evidence" value="ECO:0007669"/>
    <property type="project" value="UniProtKB-KW"/>
</dbReference>
<reference evidence="11 12" key="1">
    <citation type="submission" date="2018-08" db="EMBL/GenBank/DDBJ databases">
        <authorList>
            <person name="Laetsch R D."/>
            <person name="Stevens L."/>
            <person name="Kumar S."/>
            <person name="Blaxter L. M."/>
        </authorList>
    </citation>
    <scope>NUCLEOTIDE SEQUENCE [LARGE SCALE GENOMIC DNA]</scope>
</reference>
<dbReference type="PANTHER" id="PTHR10536">
    <property type="entry name" value="DNA PRIMASE SMALL SUBUNIT"/>
    <property type="match status" value="1"/>
</dbReference>
<keyword evidence="2 10" id="KW-0240">DNA-directed RNA polymerase</keyword>
<dbReference type="GO" id="GO:0006269">
    <property type="term" value="P:DNA replication, synthesis of primer"/>
    <property type="evidence" value="ECO:0007669"/>
    <property type="project" value="UniProtKB-KW"/>
</dbReference>
<evidence type="ECO:0000256" key="7">
    <source>
        <dbReference type="ARBA" id="ARBA00022723"/>
    </source>
</evidence>
<sequence>MGIRFHTSHSRLPERIHRRGLQRFITAGASRTECTLNRRESGHFQNVAQTQVLMFDEAGVQVGLATFMADFDGSLLQQILPEYYQRLFPFESLSRWLTYGKDLQASFQLRELAFIFEDNRHARYRSFENGTEFERELCKVNPQKIDIGAVYNYKPKDHKKFADFHPVERELIFDIDLTDYDDIRTCCLKAKVCRKCWRWISIAVGILNHLLQRHFGFKHCLWVFSGRRGIHCWVADAAARKLQNAGRTAVVEYLSLVTSAHKISKPTPKRVFVHPMLEEVYKYLMQSSDVSELMLEQGWMSDDGLMSLLDGCVNEEVEKEIREIIHEVKVVDCLEKRWDALRIKFDKYKRAELRKNGVELCEAASPQSSFHFRSYVLQRTYPRLDVHVSTGINHLLKAPFCVHPKTGLVAVPINPNQISDINLAKLPRIDTLLHEILKLDHNDESKKERKNFEIKHCSLGPYVETFEEFVNNLIFDEQRHNQ</sequence>
<evidence type="ECO:0000256" key="8">
    <source>
        <dbReference type="ARBA" id="ARBA00022833"/>
    </source>
</evidence>
<keyword evidence="9" id="KW-0804">Transcription</keyword>
<dbReference type="OrthoDB" id="19606at2759"/>
<gene>
    <name evidence="11" type="ORF">NLS_LOCUS4875</name>
</gene>
<evidence type="ECO:0000313" key="12">
    <source>
        <dbReference type="Proteomes" id="UP000277928"/>
    </source>
</evidence>
<keyword evidence="7" id="KW-0479">Metal-binding</keyword>
<dbReference type="EMBL" id="UYRX01000334">
    <property type="protein sequence ID" value="VDK80361.1"/>
    <property type="molecule type" value="Genomic_DNA"/>
</dbReference>
<dbReference type="Pfam" id="PF01896">
    <property type="entry name" value="DNA_primase_S"/>
    <property type="match status" value="1"/>
</dbReference>
<dbReference type="Proteomes" id="UP000277928">
    <property type="component" value="Unassembled WGS sequence"/>
</dbReference>
<dbReference type="CDD" id="cd04860">
    <property type="entry name" value="AE_Prim_S"/>
    <property type="match status" value="1"/>
</dbReference>
<keyword evidence="4 10" id="KW-0808">Transferase</keyword>
<keyword evidence="5" id="KW-0548">Nucleotidyltransferase</keyword>
<evidence type="ECO:0000256" key="6">
    <source>
        <dbReference type="ARBA" id="ARBA00022705"/>
    </source>
</evidence>
<dbReference type="AlphaFoldDB" id="A0A3P6US81"/>
<dbReference type="SUPFAM" id="SSF56747">
    <property type="entry name" value="Prim-pol domain"/>
    <property type="match status" value="1"/>
</dbReference>
<keyword evidence="12" id="KW-1185">Reference proteome</keyword>
<dbReference type="InterPro" id="IPR014052">
    <property type="entry name" value="DNA_primase_ssu_euk/arc"/>
</dbReference>
<dbReference type="Gene3D" id="3.90.920.10">
    <property type="entry name" value="DNA primase, PRIM domain"/>
    <property type="match status" value="1"/>
</dbReference>
<evidence type="ECO:0000256" key="3">
    <source>
        <dbReference type="ARBA" id="ARBA00022515"/>
    </source>
</evidence>
<dbReference type="EC" id="2.7.7.-" evidence="10"/>
<dbReference type="NCBIfam" id="TIGR00335">
    <property type="entry name" value="primase_sml"/>
    <property type="match status" value="1"/>
</dbReference>
<evidence type="ECO:0000256" key="9">
    <source>
        <dbReference type="ARBA" id="ARBA00023163"/>
    </source>
</evidence>
<dbReference type="FunFam" id="3.90.920.10:FF:000003">
    <property type="entry name" value="DNA primase"/>
    <property type="match status" value="1"/>
</dbReference>